<dbReference type="InterPro" id="IPR036873">
    <property type="entry name" value="Rhodanese-like_dom_sf"/>
</dbReference>
<dbReference type="EMBL" id="FONT01000001">
    <property type="protein sequence ID" value="SFE34788.1"/>
    <property type="molecule type" value="Genomic_DNA"/>
</dbReference>
<dbReference type="InterPro" id="IPR001763">
    <property type="entry name" value="Rhodanese-like_dom"/>
</dbReference>
<accession>A0A1I1ZTU4</accession>
<keyword evidence="4" id="KW-0670">Pyruvate</keyword>
<evidence type="ECO:0000313" key="4">
    <source>
        <dbReference type="EMBL" id="SFE34788.1"/>
    </source>
</evidence>
<dbReference type="Proteomes" id="UP000199516">
    <property type="component" value="Unassembled WGS sequence"/>
</dbReference>
<dbReference type="SMART" id="SM00450">
    <property type="entry name" value="RHOD"/>
    <property type="match status" value="2"/>
</dbReference>
<dbReference type="Gene3D" id="3.40.250.10">
    <property type="entry name" value="Rhodanese-like domain"/>
    <property type="match status" value="2"/>
</dbReference>
<proteinExistence type="predicted"/>
<gene>
    <name evidence="4" type="ORF">SAMN05192532_101427</name>
</gene>
<dbReference type="CDD" id="cd01449">
    <property type="entry name" value="TST_Repeat_2"/>
    <property type="match status" value="1"/>
</dbReference>
<dbReference type="CDD" id="cd01448">
    <property type="entry name" value="TST_Repeat_1"/>
    <property type="match status" value="1"/>
</dbReference>
<protein>
    <submittedName>
        <fullName evidence="4">Thiosulfate/3-mercaptopyruvate sulfurtransferase</fullName>
    </submittedName>
</protein>
<feature type="domain" description="Rhodanese" evidence="3">
    <location>
        <begin position="15"/>
        <end position="134"/>
    </location>
</feature>
<keyword evidence="2" id="KW-0677">Repeat</keyword>
<evidence type="ECO:0000259" key="3">
    <source>
        <dbReference type="PROSITE" id="PS50206"/>
    </source>
</evidence>
<dbReference type="RefSeq" id="WP_091656714.1">
    <property type="nucleotide sequence ID" value="NZ_FONT01000001.1"/>
</dbReference>
<feature type="domain" description="Rhodanese" evidence="3">
    <location>
        <begin position="164"/>
        <end position="274"/>
    </location>
</feature>
<evidence type="ECO:0000313" key="5">
    <source>
        <dbReference type="Proteomes" id="UP000199516"/>
    </source>
</evidence>
<keyword evidence="1 4" id="KW-0808">Transferase</keyword>
<evidence type="ECO:0000256" key="2">
    <source>
        <dbReference type="ARBA" id="ARBA00022737"/>
    </source>
</evidence>
<reference evidence="4 5" key="1">
    <citation type="submission" date="2016-10" db="EMBL/GenBank/DDBJ databases">
        <authorList>
            <person name="de Groot N.N."/>
        </authorList>
    </citation>
    <scope>NUCLEOTIDE SEQUENCE [LARGE SCALE GENOMIC DNA]</scope>
    <source>
        <strain evidence="4 5">DSM 23995</strain>
    </source>
</reference>
<dbReference type="OrthoDB" id="9770030at2"/>
<organism evidence="4 5">
    <name type="scientific">Alteribacillus iranensis</name>
    <dbReference type="NCBI Taxonomy" id="930128"/>
    <lineage>
        <taxon>Bacteria</taxon>
        <taxon>Bacillati</taxon>
        <taxon>Bacillota</taxon>
        <taxon>Bacilli</taxon>
        <taxon>Bacillales</taxon>
        <taxon>Bacillaceae</taxon>
        <taxon>Alteribacillus</taxon>
    </lineage>
</organism>
<dbReference type="SUPFAM" id="SSF52821">
    <property type="entry name" value="Rhodanese/Cell cycle control phosphatase"/>
    <property type="match status" value="2"/>
</dbReference>
<dbReference type="AlphaFoldDB" id="A0A1I1ZTU4"/>
<dbReference type="STRING" id="930128.SAMN05192532_101427"/>
<name>A0A1I1ZTU4_9BACI</name>
<dbReference type="PROSITE" id="PS50206">
    <property type="entry name" value="RHODANESE_3"/>
    <property type="match status" value="2"/>
</dbReference>
<dbReference type="Pfam" id="PF00581">
    <property type="entry name" value="Rhodanese"/>
    <property type="match status" value="2"/>
</dbReference>
<sequence>MGYIVSSDWLEGRIDDNNVRIVDCRFYLDNSERGYKEYKESHIPNAVYFDLEQDLSGKKEAHGGRHPLPDMETFTDKLSEAGIDNETIVIAYDDQGGMMAARFWWMLQYVGHEKVFVLDRPFTKWKNEGKPVEQEMKTPPKKTFQPHIEANQEAPLEEVKLALHDEDVAIIDARDEERFSGKKDEVDGKPGHIPGAKHYFWKNILDENGVWKKDEMLKDYFQDILDKKEIISYCGSGVTACVNVLALKEAGYDNARVYVGSWSDWVTYDDLPVEDGK</sequence>
<evidence type="ECO:0000256" key="1">
    <source>
        <dbReference type="ARBA" id="ARBA00022679"/>
    </source>
</evidence>
<dbReference type="GO" id="GO:0004792">
    <property type="term" value="F:thiosulfate-cyanide sulfurtransferase activity"/>
    <property type="evidence" value="ECO:0007669"/>
    <property type="project" value="TreeGrafter"/>
</dbReference>
<dbReference type="InterPro" id="IPR045078">
    <property type="entry name" value="TST/MPST-like"/>
</dbReference>
<dbReference type="PANTHER" id="PTHR11364:SF27">
    <property type="entry name" value="SULFURTRANSFERASE"/>
    <property type="match status" value="1"/>
</dbReference>
<dbReference type="PANTHER" id="PTHR11364">
    <property type="entry name" value="THIOSULFATE SULFERTANSFERASE"/>
    <property type="match status" value="1"/>
</dbReference>
<keyword evidence="5" id="KW-1185">Reference proteome</keyword>
<dbReference type="FunFam" id="3.40.250.10:FF:000035">
    <property type="entry name" value="Thiosulfate sulfurtransferase"/>
    <property type="match status" value="1"/>
</dbReference>